<evidence type="ECO:0000256" key="5">
    <source>
        <dbReference type="ARBA" id="ARBA00023242"/>
    </source>
</evidence>
<gene>
    <name evidence="8" type="ORF">fugu_016734</name>
</gene>
<dbReference type="PANTHER" id="PTHR47622">
    <property type="entry name" value="ARGININE/SERINE-RICH PROTEIN 1"/>
    <property type="match status" value="1"/>
</dbReference>
<reference evidence="8 9" key="1">
    <citation type="submission" date="2019-04" db="EMBL/GenBank/DDBJ databases">
        <title>The sequence and de novo assembly of Takifugu bimaculatus genome using PacBio and Hi-C technologies.</title>
        <authorList>
            <person name="Xu P."/>
            <person name="Liu B."/>
            <person name="Zhou Z."/>
        </authorList>
    </citation>
    <scope>NUCLEOTIDE SEQUENCE [LARGE SCALE GENOMIC DNA]</scope>
    <source>
        <strain evidence="8">TB-2018</strain>
        <tissue evidence="8">Muscle</tissue>
    </source>
</reference>
<comment type="subcellular location">
    <subcellularLocation>
        <location evidence="1">Nucleus</location>
    </subcellularLocation>
</comment>
<evidence type="ECO:0000256" key="3">
    <source>
        <dbReference type="ARBA" id="ARBA00018147"/>
    </source>
</evidence>
<feature type="compositionally biased region" description="Low complexity" evidence="7">
    <location>
        <begin position="57"/>
        <end position="73"/>
    </location>
</feature>
<feature type="region of interest" description="Disordered" evidence="7">
    <location>
        <begin position="242"/>
        <end position="264"/>
    </location>
</feature>
<evidence type="ECO:0000313" key="9">
    <source>
        <dbReference type="Proteomes" id="UP000516260"/>
    </source>
</evidence>
<comment type="function">
    <text evidence="6">Probably acts as a spliceosomal factor that contributes to spliceosome assembly and regulates the isoform switching of proteins such as PARP6.</text>
</comment>
<dbReference type="Pfam" id="PF17069">
    <property type="entry name" value="RSRP"/>
    <property type="match status" value="1"/>
</dbReference>
<feature type="region of interest" description="Disordered" evidence="7">
    <location>
        <begin position="1"/>
        <end position="179"/>
    </location>
</feature>
<comment type="caution">
    <text evidence="8">The sequence shown here is derived from an EMBL/GenBank/DDBJ whole genome shotgun (WGS) entry which is preliminary data.</text>
</comment>
<dbReference type="AlphaFoldDB" id="A0A4Z2BTU1"/>
<dbReference type="Proteomes" id="UP000516260">
    <property type="component" value="Chromosome 18"/>
</dbReference>
<evidence type="ECO:0000256" key="7">
    <source>
        <dbReference type="SAM" id="MobiDB-lite"/>
    </source>
</evidence>
<feature type="compositionally biased region" description="Basic residues" evidence="7">
    <location>
        <begin position="126"/>
        <end position="149"/>
    </location>
</feature>
<feature type="compositionally biased region" description="Basic residues" evidence="7">
    <location>
        <begin position="74"/>
        <end position="85"/>
    </location>
</feature>
<evidence type="ECO:0000256" key="2">
    <source>
        <dbReference type="ARBA" id="ARBA00009534"/>
    </source>
</evidence>
<keyword evidence="4" id="KW-0597">Phosphoprotein</keyword>
<proteinExistence type="inferred from homology"/>
<dbReference type="PANTHER" id="PTHR47622:SF1">
    <property type="entry name" value="ARGININE_SERINE-RICH PROTEIN 1"/>
    <property type="match status" value="1"/>
</dbReference>
<keyword evidence="5" id="KW-0539">Nucleus</keyword>
<comment type="similarity">
    <text evidence="2">Belongs to the RSRP family.</text>
</comment>
<dbReference type="InterPro" id="IPR029656">
    <property type="entry name" value="RSRP1"/>
</dbReference>
<feature type="compositionally biased region" description="Low complexity" evidence="7">
    <location>
        <begin position="29"/>
        <end position="49"/>
    </location>
</feature>
<evidence type="ECO:0000256" key="6">
    <source>
        <dbReference type="ARBA" id="ARBA00034666"/>
    </source>
</evidence>
<dbReference type="GO" id="GO:0005634">
    <property type="term" value="C:nucleus"/>
    <property type="evidence" value="ECO:0007669"/>
    <property type="project" value="UniProtKB-SubCell"/>
</dbReference>
<evidence type="ECO:0000256" key="4">
    <source>
        <dbReference type="ARBA" id="ARBA00022553"/>
    </source>
</evidence>
<sequence length="310" mass="34772">MVKAKELHSDMAHARQSDGINVIFDQKSPARSRSRSSSSGGSPSSASSRGRQRGRYRSSSSSSSSSRSSCNSRSRSRPRCHRGSSRCRCENHSRYGRGRYRRSPPLGYRTRHHSHTCSPSPDGYSRRRHYRSRSRSSGHQSRRRNRRIASRYSRRDSRSPRTQRSRPRSPSPGRSIHLSLEDKRKLLEAAQANAMRILGRNNLELPESVKPILSAPESVKPILSAMPPSKWEVPETRVRHDLDKAPSQSEAEADEAPCPKMSPKSKMIAFSMNNSVAKPTVAVSGAKVTARADSYESRKPYGHWVPVKSV</sequence>
<name>A0A4Z2BTU1_9TELE</name>
<organism evidence="8 9">
    <name type="scientific">Takifugu bimaculatus</name>
    <dbReference type="NCBI Taxonomy" id="433685"/>
    <lineage>
        <taxon>Eukaryota</taxon>
        <taxon>Metazoa</taxon>
        <taxon>Chordata</taxon>
        <taxon>Craniata</taxon>
        <taxon>Vertebrata</taxon>
        <taxon>Euteleostomi</taxon>
        <taxon>Actinopterygii</taxon>
        <taxon>Neopterygii</taxon>
        <taxon>Teleostei</taxon>
        <taxon>Neoteleostei</taxon>
        <taxon>Acanthomorphata</taxon>
        <taxon>Eupercaria</taxon>
        <taxon>Tetraodontiformes</taxon>
        <taxon>Tetradontoidea</taxon>
        <taxon>Tetraodontidae</taxon>
        <taxon>Takifugu</taxon>
    </lineage>
</organism>
<feature type="compositionally biased region" description="Basic and acidic residues" evidence="7">
    <location>
        <begin position="1"/>
        <end position="16"/>
    </location>
</feature>
<evidence type="ECO:0000313" key="8">
    <source>
        <dbReference type="EMBL" id="TNM95651.1"/>
    </source>
</evidence>
<protein>
    <recommendedName>
        <fullName evidence="3">Arginine/serine-rich protein 1</fullName>
    </recommendedName>
</protein>
<keyword evidence="9" id="KW-1185">Reference proteome</keyword>
<dbReference type="EMBL" id="SWLE01000010">
    <property type="protein sequence ID" value="TNM95651.1"/>
    <property type="molecule type" value="Genomic_DNA"/>
</dbReference>
<accession>A0A4Z2BTU1</accession>
<evidence type="ECO:0000256" key="1">
    <source>
        <dbReference type="ARBA" id="ARBA00004123"/>
    </source>
</evidence>